<accession>A0A9D4QGY8</accession>
<organism evidence="2 3">
    <name type="scientific">Rhipicephalus sanguineus</name>
    <name type="common">Brown dog tick</name>
    <name type="synonym">Ixodes sanguineus</name>
    <dbReference type="NCBI Taxonomy" id="34632"/>
    <lineage>
        <taxon>Eukaryota</taxon>
        <taxon>Metazoa</taxon>
        <taxon>Ecdysozoa</taxon>
        <taxon>Arthropoda</taxon>
        <taxon>Chelicerata</taxon>
        <taxon>Arachnida</taxon>
        <taxon>Acari</taxon>
        <taxon>Parasitiformes</taxon>
        <taxon>Ixodida</taxon>
        <taxon>Ixodoidea</taxon>
        <taxon>Ixodidae</taxon>
        <taxon>Rhipicephalinae</taxon>
        <taxon>Rhipicephalus</taxon>
        <taxon>Rhipicephalus</taxon>
    </lineage>
</organism>
<dbReference type="EMBL" id="JABSTV010001246">
    <property type="protein sequence ID" value="KAH7976894.1"/>
    <property type="molecule type" value="Genomic_DNA"/>
</dbReference>
<dbReference type="Proteomes" id="UP000821837">
    <property type="component" value="Chromosome 10"/>
</dbReference>
<feature type="region of interest" description="Disordered" evidence="1">
    <location>
        <begin position="1"/>
        <end position="28"/>
    </location>
</feature>
<protein>
    <submittedName>
        <fullName evidence="2">Uncharacterized protein</fullName>
    </submittedName>
</protein>
<evidence type="ECO:0000256" key="1">
    <source>
        <dbReference type="SAM" id="MobiDB-lite"/>
    </source>
</evidence>
<name>A0A9D4QGY8_RHISA</name>
<sequence length="125" mass="13548">MSLSSSHPATSAAVPAPDHPPDNVPNFAAAFDQSSTRCVPSPPSADGPCGMPVIRMSCATSTARDTSEPSDCTTATLQHTLESERTSHRPLFAPQLRRIRRPRPSTITTFQQPRHYVRLASSDQH</sequence>
<evidence type="ECO:0000313" key="2">
    <source>
        <dbReference type="EMBL" id="KAH7976894.1"/>
    </source>
</evidence>
<keyword evidence="3" id="KW-1185">Reference proteome</keyword>
<proteinExistence type="predicted"/>
<dbReference type="AlphaFoldDB" id="A0A9D4QGY8"/>
<comment type="caution">
    <text evidence="2">The sequence shown here is derived from an EMBL/GenBank/DDBJ whole genome shotgun (WGS) entry which is preliminary data.</text>
</comment>
<reference evidence="2" key="1">
    <citation type="journal article" date="2020" name="Cell">
        <title>Large-Scale Comparative Analyses of Tick Genomes Elucidate Their Genetic Diversity and Vector Capacities.</title>
        <authorList>
            <consortium name="Tick Genome and Microbiome Consortium (TIGMIC)"/>
            <person name="Jia N."/>
            <person name="Wang J."/>
            <person name="Shi W."/>
            <person name="Du L."/>
            <person name="Sun Y."/>
            <person name="Zhan W."/>
            <person name="Jiang J.F."/>
            <person name="Wang Q."/>
            <person name="Zhang B."/>
            <person name="Ji P."/>
            <person name="Bell-Sakyi L."/>
            <person name="Cui X.M."/>
            <person name="Yuan T.T."/>
            <person name="Jiang B.G."/>
            <person name="Yang W.F."/>
            <person name="Lam T.T."/>
            <person name="Chang Q.C."/>
            <person name="Ding S.J."/>
            <person name="Wang X.J."/>
            <person name="Zhu J.G."/>
            <person name="Ruan X.D."/>
            <person name="Zhao L."/>
            <person name="Wei J.T."/>
            <person name="Ye R.Z."/>
            <person name="Que T.C."/>
            <person name="Du C.H."/>
            <person name="Zhou Y.H."/>
            <person name="Cheng J.X."/>
            <person name="Dai P.F."/>
            <person name="Guo W.B."/>
            <person name="Han X.H."/>
            <person name="Huang E.J."/>
            <person name="Li L.F."/>
            <person name="Wei W."/>
            <person name="Gao Y.C."/>
            <person name="Liu J.Z."/>
            <person name="Shao H.Z."/>
            <person name="Wang X."/>
            <person name="Wang C.C."/>
            <person name="Yang T.C."/>
            <person name="Huo Q.B."/>
            <person name="Li W."/>
            <person name="Chen H.Y."/>
            <person name="Chen S.E."/>
            <person name="Zhou L.G."/>
            <person name="Ni X.B."/>
            <person name="Tian J.H."/>
            <person name="Sheng Y."/>
            <person name="Liu T."/>
            <person name="Pan Y.S."/>
            <person name="Xia L.Y."/>
            <person name="Li J."/>
            <person name="Zhao F."/>
            <person name="Cao W.C."/>
        </authorList>
    </citation>
    <scope>NUCLEOTIDE SEQUENCE</scope>
    <source>
        <strain evidence="2">Rsan-2018</strain>
    </source>
</reference>
<evidence type="ECO:0000313" key="3">
    <source>
        <dbReference type="Proteomes" id="UP000821837"/>
    </source>
</evidence>
<gene>
    <name evidence="2" type="ORF">HPB52_021471</name>
</gene>
<reference evidence="2" key="2">
    <citation type="submission" date="2021-09" db="EMBL/GenBank/DDBJ databases">
        <authorList>
            <person name="Jia N."/>
            <person name="Wang J."/>
            <person name="Shi W."/>
            <person name="Du L."/>
            <person name="Sun Y."/>
            <person name="Zhan W."/>
            <person name="Jiang J."/>
            <person name="Wang Q."/>
            <person name="Zhang B."/>
            <person name="Ji P."/>
            <person name="Sakyi L.B."/>
            <person name="Cui X."/>
            <person name="Yuan T."/>
            <person name="Jiang B."/>
            <person name="Yang W."/>
            <person name="Lam T.T.-Y."/>
            <person name="Chang Q."/>
            <person name="Ding S."/>
            <person name="Wang X."/>
            <person name="Zhu J."/>
            <person name="Ruan X."/>
            <person name="Zhao L."/>
            <person name="Wei J."/>
            <person name="Que T."/>
            <person name="Du C."/>
            <person name="Cheng J."/>
            <person name="Dai P."/>
            <person name="Han X."/>
            <person name="Huang E."/>
            <person name="Gao Y."/>
            <person name="Liu J."/>
            <person name="Shao H."/>
            <person name="Ye R."/>
            <person name="Li L."/>
            <person name="Wei W."/>
            <person name="Wang X."/>
            <person name="Wang C."/>
            <person name="Huo Q."/>
            <person name="Li W."/>
            <person name="Guo W."/>
            <person name="Chen H."/>
            <person name="Chen S."/>
            <person name="Zhou L."/>
            <person name="Zhou L."/>
            <person name="Ni X."/>
            <person name="Tian J."/>
            <person name="Zhou Y."/>
            <person name="Sheng Y."/>
            <person name="Liu T."/>
            <person name="Pan Y."/>
            <person name="Xia L."/>
            <person name="Li J."/>
            <person name="Zhao F."/>
            <person name="Cao W."/>
        </authorList>
    </citation>
    <scope>NUCLEOTIDE SEQUENCE</scope>
    <source>
        <strain evidence="2">Rsan-2018</strain>
        <tissue evidence="2">Larvae</tissue>
    </source>
</reference>